<dbReference type="EMBL" id="MN739354">
    <property type="protein sequence ID" value="QHT00336.1"/>
    <property type="molecule type" value="Genomic_DNA"/>
</dbReference>
<name>A0A6C0C6I8_9ZZZZ</name>
<proteinExistence type="predicted"/>
<organism evidence="1">
    <name type="scientific">viral metagenome</name>
    <dbReference type="NCBI Taxonomy" id="1070528"/>
    <lineage>
        <taxon>unclassified sequences</taxon>
        <taxon>metagenomes</taxon>
        <taxon>organismal metagenomes</taxon>
    </lineage>
</organism>
<sequence>MDLSIALRIITFCESTRNYYLPTIVRNNITLLFKLTSKWLSLYFDDSITKTHLTIPIEKVLINLGDVISTNPIDDRLVSHYNDIFSRCSEKLMLGNKEIDDLVAVFKNVSLQYDMSDLMNDFSDVKIV</sequence>
<accession>A0A6C0C6I8</accession>
<protein>
    <submittedName>
        <fullName evidence="1">Uncharacterized protein</fullName>
    </submittedName>
</protein>
<evidence type="ECO:0000313" key="1">
    <source>
        <dbReference type="EMBL" id="QHT00336.1"/>
    </source>
</evidence>
<reference evidence="1" key="1">
    <citation type="journal article" date="2020" name="Nature">
        <title>Giant virus diversity and host interactions through global metagenomics.</title>
        <authorList>
            <person name="Schulz F."/>
            <person name="Roux S."/>
            <person name="Paez-Espino D."/>
            <person name="Jungbluth S."/>
            <person name="Walsh D.A."/>
            <person name="Denef V.J."/>
            <person name="McMahon K.D."/>
            <person name="Konstantinidis K.T."/>
            <person name="Eloe-Fadrosh E.A."/>
            <person name="Kyrpides N.C."/>
            <person name="Woyke T."/>
        </authorList>
    </citation>
    <scope>NUCLEOTIDE SEQUENCE</scope>
    <source>
        <strain evidence="1">GVMAG-M-3300020192-26</strain>
    </source>
</reference>
<dbReference type="AlphaFoldDB" id="A0A6C0C6I8"/>